<protein>
    <submittedName>
        <fullName evidence="4">SARP family transcriptional regulator</fullName>
    </submittedName>
</protein>
<dbReference type="PRINTS" id="PR00364">
    <property type="entry name" value="DISEASERSIST"/>
</dbReference>
<dbReference type="InterPro" id="IPR016032">
    <property type="entry name" value="Sig_transdc_resp-reg_C-effctor"/>
</dbReference>
<dbReference type="SUPFAM" id="SSF48452">
    <property type="entry name" value="TPR-like"/>
    <property type="match status" value="3"/>
</dbReference>
<evidence type="ECO:0000256" key="1">
    <source>
        <dbReference type="ARBA" id="ARBA00023012"/>
    </source>
</evidence>
<accession>A0A101SPZ5</accession>
<dbReference type="InterPro" id="IPR005158">
    <property type="entry name" value="BTAD"/>
</dbReference>
<dbReference type="GO" id="GO:0006355">
    <property type="term" value="P:regulation of DNA-templated transcription"/>
    <property type="evidence" value="ECO:0007669"/>
    <property type="project" value="InterPro"/>
</dbReference>
<dbReference type="PANTHER" id="PTHR47691">
    <property type="entry name" value="REGULATOR-RELATED"/>
    <property type="match status" value="1"/>
</dbReference>
<feature type="compositionally biased region" description="Acidic residues" evidence="2">
    <location>
        <begin position="599"/>
        <end position="618"/>
    </location>
</feature>
<sequence length="1040" mass="113409">MEWEIRLSGSVEVPAAGRLRDLGSTKTRLALAALAWDAGRTVGMETLIHRIWDEHPPAKAREALHTHASRIRAALRVAGADAPTIVSRSHSYEMRVDPARVDLRRYTDLVHEARARQGDDETAALLLLDRADRLWRGEPLAGIAGSWAEHLRATVGETRLAAALTRADLLIGRGAFADAVPVLLPLVDAHPVDEALVERLAVALHGSSRTAEATRLLQRTRQRVIRDIGLDAGRRLHRVQQGILSGTSAADLLQRADRPPAPPAPPARRVPDNLPRDVPWVGRREELRRLTAALSESDGTGATVVTVEAVDGMGGVGKTSLAVHLAHRLRDRFPGGRLYLHLGGHAADRTALSPTRALTELLRLIGTDAKELPHDLEELVAVWRAAARERRMLVILDDAAGPDQVRPLLPGASPTAVVVTSRKRLPGLPGVRPVSLDVLPEDDAVALFERRLGARPDIRRTDVAEIVRICGFLPLAIEIAASRLLARPSWTTSDLLGQLTGGDGHLEELHDGERSVAHVFALSYRALNPVQRKVFRRCGLHFGTEFGPFAVAALTGLSVGAAERAMEELLARHLVSEPAPHRFTMHDLLRGYARSLVDDPDLDPDLDPDPESDPDPDLESMNADRKAVRKLVRHYLSVADRADRLAYPFRPRREVRTEAGPDGSPRQEIADAQAAERWLITEGANVLGALHWIADHGSERQLALSVHVLAGFLDNEGHVVTAEPLLRRAVAHWAAVGDEASRVRALLDLCMIHTHASRYEEAISAAREALEAARLLVDPALESECIHQLAIPLWQTGQYRMAQTLQKRALAFLLQTGSELQIARSRNLLGITHLHLAEHREALESFLSALAGFRAARNDRGKYSVLNNLAELYQRIGDPAAAEKAYREAIGIESGAGNKRDGATLKINLASVLDVLGKTGEALSLYEQALPVLRDMGDRRGEAIALNRIGRAYRAAGRGERAIERHLAALAVARRIHAAGEEAEVLYDLAQAERDTGQTARAVAHFEESLSISMRLGALSEQARASRALAQLRGAKSPGQ</sequence>
<gene>
    <name evidence="4" type="ORF">AQJ64_32950</name>
</gene>
<dbReference type="Pfam" id="PF00931">
    <property type="entry name" value="NB-ARC"/>
    <property type="match status" value="1"/>
</dbReference>
<dbReference type="Gene3D" id="1.25.40.10">
    <property type="entry name" value="Tetratricopeptide repeat domain"/>
    <property type="match status" value="3"/>
</dbReference>
<dbReference type="InterPro" id="IPR036388">
    <property type="entry name" value="WH-like_DNA-bd_sf"/>
</dbReference>
<dbReference type="Proteomes" id="UP000052982">
    <property type="component" value="Unassembled WGS sequence"/>
</dbReference>
<reference evidence="4 5" key="1">
    <citation type="submission" date="2015-10" db="EMBL/GenBank/DDBJ databases">
        <title>Draft genome sequence of Streptomyces griseoruber DSM 40281, type strain for the species Streptomyces griseoruber.</title>
        <authorList>
            <person name="Ruckert C."/>
            <person name="Winkler A."/>
            <person name="Kalinowski J."/>
            <person name="Kampfer P."/>
            <person name="Glaeser S."/>
        </authorList>
    </citation>
    <scope>NUCLEOTIDE SEQUENCE [LARGE SCALE GENOMIC DNA]</scope>
    <source>
        <strain evidence="4 5">DSM 40281</strain>
    </source>
</reference>
<dbReference type="RefSeq" id="WP_055631302.1">
    <property type="nucleotide sequence ID" value="NZ_KQ948777.1"/>
</dbReference>
<dbReference type="SMART" id="SM00028">
    <property type="entry name" value="TPR"/>
    <property type="match status" value="6"/>
</dbReference>
<dbReference type="GO" id="GO:0043531">
    <property type="term" value="F:ADP binding"/>
    <property type="evidence" value="ECO:0007669"/>
    <property type="project" value="InterPro"/>
</dbReference>
<dbReference type="Pfam" id="PF13424">
    <property type="entry name" value="TPR_12"/>
    <property type="match status" value="2"/>
</dbReference>
<dbReference type="EMBL" id="LMWW01000055">
    <property type="protein sequence ID" value="KUN78007.1"/>
    <property type="molecule type" value="Genomic_DNA"/>
</dbReference>
<keyword evidence="1" id="KW-0902">Two-component regulatory system</keyword>
<feature type="region of interest" description="Disordered" evidence="2">
    <location>
        <begin position="599"/>
        <end position="623"/>
    </location>
</feature>
<dbReference type="SUPFAM" id="SSF46894">
    <property type="entry name" value="C-terminal effector domain of the bipartite response regulators"/>
    <property type="match status" value="1"/>
</dbReference>
<dbReference type="Gene3D" id="1.10.10.10">
    <property type="entry name" value="Winged helix-like DNA-binding domain superfamily/Winged helix DNA-binding domain"/>
    <property type="match status" value="1"/>
</dbReference>
<name>A0A101SPZ5_9ACTN</name>
<evidence type="ECO:0000259" key="3">
    <source>
        <dbReference type="SMART" id="SM01043"/>
    </source>
</evidence>
<dbReference type="Pfam" id="PF12862">
    <property type="entry name" value="ANAPC5"/>
    <property type="match status" value="1"/>
</dbReference>
<dbReference type="Pfam" id="PF03704">
    <property type="entry name" value="BTAD"/>
    <property type="match status" value="1"/>
</dbReference>
<dbReference type="AlphaFoldDB" id="A0A101SPZ5"/>
<dbReference type="SUPFAM" id="SSF52540">
    <property type="entry name" value="P-loop containing nucleoside triphosphate hydrolases"/>
    <property type="match status" value="1"/>
</dbReference>
<dbReference type="InterPro" id="IPR002182">
    <property type="entry name" value="NB-ARC"/>
</dbReference>
<dbReference type="InterPro" id="IPR027417">
    <property type="entry name" value="P-loop_NTPase"/>
</dbReference>
<feature type="domain" description="Bacterial transcriptional activator" evidence="3">
    <location>
        <begin position="101"/>
        <end position="244"/>
    </location>
</feature>
<dbReference type="SMART" id="SM01043">
    <property type="entry name" value="BTAD"/>
    <property type="match status" value="1"/>
</dbReference>
<dbReference type="InterPro" id="IPR026000">
    <property type="entry name" value="Apc5_dom"/>
</dbReference>
<dbReference type="OrthoDB" id="581105at2"/>
<organism evidence="4 5">
    <name type="scientific">Streptomyces griseoruber</name>
    <dbReference type="NCBI Taxonomy" id="1943"/>
    <lineage>
        <taxon>Bacteria</taxon>
        <taxon>Bacillati</taxon>
        <taxon>Actinomycetota</taxon>
        <taxon>Actinomycetes</taxon>
        <taxon>Kitasatosporales</taxon>
        <taxon>Streptomycetaceae</taxon>
        <taxon>Streptomyces</taxon>
    </lineage>
</organism>
<feature type="compositionally biased region" description="Pro residues" evidence="2">
    <location>
        <begin position="259"/>
        <end position="268"/>
    </location>
</feature>
<dbReference type="Gene3D" id="3.40.50.300">
    <property type="entry name" value="P-loop containing nucleotide triphosphate hydrolases"/>
    <property type="match status" value="1"/>
</dbReference>
<evidence type="ECO:0000313" key="5">
    <source>
        <dbReference type="Proteomes" id="UP000052982"/>
    </source>
</evidence>
<feature type="region of interest" description="Disordered" evidence="2">
    <location>
        <begin position="254"/>
        <end position="276"/>
    </location>
</feature>
<proteinExistence type="predicted"/>
<dbReference type="PANTHER" id="PTHR47691:SF3">
    <property type="entry name" value="HTH-TYPE TRANSCRIPTIONAL REGULATOR RV0890C-RELATED"/>
    <property type="match status" value="1"/>
</dbReference>
<dbReference type="GO" id="GO:0003677">
    <property type="term" value="F:DNA binding"/>
    <property type="evidence" value="ECO:0007669"/>
    <property type="project" value="InterPro"/>
</dbReference>
<dbReference type="InterPro" id="IPR019734">
    <property type="entry name" value="TPR_rpt"/>
</dbReference>
<dbReference type="STRING" id="1943.AQJ64_32950"/>
<dbReference type="GO" id="GO:0000160">
    <property type="term" value="P:phosphorelay signal transduction system"/>
    <property type="evidence" value="ECO:0007669"/>
    <property type="project" value="UniProtKB-KW"/>
</dbReference>
<evidence type="ECO:0000256" key="2">
    <source>
        <dbReference type="SAM" id="MobiDB-lite"/>
    </source>
</evidence>
<comment type="caution">
    <text evidence="4">The sequence shown here is derived from an EMBL/GenBank/DDBJ whole genome shotgun (WGS) entry which is preliminary data.</text>
</comment>
<dbReference type="InterPro" id="IPR011990">
    <property type="entry name" value="TPR-like_helical_dom_sf"/>
</dbReference>
<keyword evidence="5" id="KW-1185">Reference proteome</keyword>
<evidence type="ECO:0000313" key="4">
    <source>
        <dbReference type="EMBL" id="KUN78007.1"/>
    </source>
</evidence>